<evidence type="ECO:0000313" key="9">
    <source>
        <dbReference type="EMBL" id="EKX73981.1"/>
    </source>
</evidence>
<sequence length="243" mass="27565">MKEDKPIVIDGVTEVDDLALVTHFAQTETHRIKELESFKKPKGITSQRYVCVFQGNNYRILERPSILYGGDESDASDSDLELEVKHREYMRSADVSDIIDPLDNLRIIDTVDLPEKVDISLPISKIGTCQSSLGNIVVVESIENHKVLDLGSIVCKDDRTILGTVNDTFGPTQSPFYMVILRDEKVKVQVGQDIYYDVHHSTFVTDESTDAHFTVEQDSEEEEEHEELTAKKQSKLKQSYKDL</sequence>
<keyword evidence="7" id="KW-0687">Ribonucleoprotein</keyword>
<evidence type="ECO:0000256" key="7">
    <source>
        <dbReference type="RuleBase" id="RU364004"/>
    </source>
</evidence>
<dbReference type="STRING" id="1537102.L1LF49"/>
<comment type="caution">
    <text evidence="9">The sequence shown here is derived from an EMBL/GenBank/DDBJ whole genome shotgun (WGS) entry which is preliminary data.</text>
</comment>
<dbReference type="RefSeq" id="XP_004833433.1">
    <property type="nucleotide sequence ID" value="XM_004833376.1"/>
</dbReference>
<evidence type="ECO:0000256" key="4">
    <source>
        <dbReference type="ARBA" id="ARBA00022553"/>
    </source>
</evidence>
<dbReference type="Proteomes" id="UP000031512">
    <property type="component" value="Unassembled WGS sequence"/>
</dbReference>
<dbReference type="GO" id="GO:0003723">
    <property type="term" value="F:RNA binding"/>
    <property type="evidence" value="ECO:0007669"/>
    <property type="project" value="UniProtKB-KW"/>
</dbReference>
<dbReference type="InterPro" id="IPR038664">
    <property type="entry name" value="Gar1/Naf1_Cbf5-bd_sf"/>
</dbReference>
<dbReference type="Pfam" id="PF04410">
    <property type="entry name" value="Gar1"/>
    <property type="match status" value="1"/>
</dbReference>
<dbReference type="GO" id="GO:0000493">
    <property type="term" value="P:box H/ACA snoRNP assembly"/>
    <property type="evidence" value="ECO:0007669"/>
    <property type="project" value="InterPro"/>
</dbReference>
<name>L1LF49_THEEQ</name>
<reference evidence="9 10" key="1">
    <citation type="journal article" date="2012" name="BMC Genomics">
        <title>Comparative genomic analysis and phylogenetic position of Theileria equi.</title>
        <authorList>
            <person name="Kappmeyer L.S."/>
            <person name="Thiagarajan M."/>
            <person name="Herndon D.R."/>
            <person name="Ramsay J.D."/>
            <person name="Caler E."/>
            <person name="Djikeng A."/>
            <person name="Gillespie J.J."/>
            <person name="Lau A.O."/>
            <person name="Roalson E.H."/>
            <person name="Silva J.C."/>
            <person name="Silva M.G."/>
            <person name="Suarez C.E."/>
            <person name="Ueti M.W."/>
            <person name="Nene V.M."/>
            <person name="Mealey R.H."/>
            <person name="Knowles D.P."/>
            <person name="Brayton K.A."/>
        </authorList>
    </citation>
    <scope>NUCLEOTIDE SEQUENCE [LARGE SCALE GENOMIC DNA]</scope>
    <source>
        <strain evidence="9 10">WA</strain>
    </source>
</reference>
<evidence type="ECO:0000256" key="3">
    <source>
        <dbReference type="ARBA" id="ARBA00022552"/>
    </source>
</evidence>
<evidence type="ECO:0000256" key="5">
    <source>
        <dbReference type="ARBA" id="ARBA00022884"/>
    </source>
</evidence>
<dbReference type="PANTHER" id="PTHR31633:SF1">
    <property type="entry name" value="H_ACA RIBONUCLEOPROTEIN COMPLEX NON-CORE SUBUNIT NAF1"/>
    <property type="match status" value="1"/>
</dbReference>
<dbReference type="PANTHER" id="PTHR31633">
    <property type="entry name" value="H/ACA RIBONUCLEOPROTEIN COMPLEX NON-CORE SUBUNIT NAF1"/>
    <property type="match status" value="1"/>
</dbReference>
<keyword evidence="3 7" id="KW-0698">rRNA processing</keyword>
<dbReference type="GO" id="GO:0005732">
    <property type="term" value="C:sno(s)RNA-containing ribonucleoprotein complex"/>
    <property type="evidence" value="ECO:0007669"/>
    <property type="project" value="InterPro"/>
</dbReference>
<dbReference type="AlphaFoldDB" id="L1LF49"/>
<keyword evidence="6 7" id="KW-0539">Nucleus</keyword>
<evidence type="ECO:0000313" key="10">
    <source>
        <dbReference type="Proteomes" id="UP000031512"/>
    </source>
</evidence>
<comment type="similarity">
    <text evidence="7">Belongs to the GAR1 family.</text>
</comment>
<keyword evidence="10" id="KW-1185">Reference proteome</keyword>
<dbReference type="GO" id="GO:0005730">
    <property type="term" value="C:nucleolus"/>
    <property type="evidence" value="ECO:0007669"/>
    <property type="project" value="UniProtKB-SubCell"/>
</dbReference>
<evidence type="ECO:0000256" key="8">
    <source>
        <dbReference type="SAM" id="MobiDB-lite"/>
    </source>
</evidence>
<dbReference type="InterPro" id="IPR007504">
    <property type="entry name" value="H/ACA_rnp_Gar1/Naf1"/>
</dbReference>
<feature type="compositionally biased region" description="Acidic residues" evidence="8">
    <location>
        <begin position="217"/>
        <end position="226"/>
    </location>
</feature>
<proteinExistence type="inferred from homology"/>
<organism evidence="9 10">
    <name type="scientific">Theileria equi strain WA</name>
    <dbReference type="NCBI Taxonomy" id="1537102"/>
    <lineage>
        <taxon>Eukaryota</taxon>
        <taxon>Sar</taxon>
        <taxon>Alveolata</taxon>
        <taxon>Apicomplexa</taxon>
        <taxon>Aconoidasida</taxon>
        <taxon>Piroplasmida</taxon>
        <taxon>Theileriidae</taxon>
        <taxon>Theileria</taxon>
    </lineage>
</organism>
<dbReference type="Gene3D" id="2.40.10.230">
    <property type="entry name" value="Probable tRNA pseudouridine synthase domain"/>
    <property type="match status" value="1"/>
</dbReference>
<dbReference type="KEGG" id="beq:BEWA_040190"/>
<dbReference type="OrthoDB" id="21550at2759"/>
<feature type="region of interest" description="Disordered" evidence="8">
    <location>
        <begin position="213"/>
        <end position="243"/>
    </location>
</feature>
<dbReference type="eggNOG" id="ENOG502SCAY">
    <property type="taxonomic scope" value="Eukaryota"/>
</dbReference>
<evidence type="ECO:0000256" key="6">
    <source>
        <dbReference type="ARBA" id="ARBA00023242"/>
    </source>
</evidence>
<dbReference type="EMBL" id="ACOU01000002">
    <property type="protein sequence ID" value="EKX73981.1"/>
    <property type="molecule type" value="Genomic_DNA"/>
</dbReference>
<accession>L1LF49</accession>
<protein>
    <recommendedName>
        <fullName evidence="7">H/ACA ribonucleoprotein complex subunit</fullName>
    </recommendedName>
</protein>
<dbReference type="GO" id="GO:0006364">
    <property type="term" value="P:rRNA processing"/>
    <property type="evidence" value="ECO:0007669"/>
    <property type="project" value="UniProtKB-KW"/>
</dbReference>
<keyword evidence="4" id="KW-0597">Phosphoprotein</keyword>
<evidence type="ECO:0000256" key="1">
    <source>
        <dbReference type="ARBA" id="ARBA00009801"/>
    </source>
</evidence>
<dbReference type="GeneID" id="15807429"/>
<dbReference type="InterPro" id="IPR009000">
    <property type="entry name" value="Transl_B-barrel_sf"/>
</dbReference>
<comment type="subunit">
    <text evidence="7">Component of the small nucleolar ribonucleoprotein particles containing H/ACA-type snoRNAs (H/ACA snoRNPs).</text>
</comment>
<keyword evidence="5 7" id="KW-0694">RNA-binding</keyword>
<dbReference type="InterPro" id="IPR040309">
    <property type="entry name" value="Naf1"/>
</dbReference>
<dbReference type="GO" id="GO:0001522">
    <property type="term" value="P:pseudouridine synthesis"/>
    <property type="evidence" value="ECO:0007669"/>
    <property type="project" value="InterPro"/>
</dbReference>
<evidence type="ECO:0000256" key="2">
    <source>
        <dbReference type="ARBA" id="ARBA00022517"/>
    </source>
</evidence>
<comment type="subcellular location">
    <subcellularLocation>
        <location evidence="7">Nucleus</location>
        <location evidence="7">Nucleolus</location>
    </subcellularLocation>
</comment>
<dbReference type="VEuPathDB" id="PiroplasmaDB:BEWA_040190"/>
<comment type="similarity">
    <text evidence="1">Belongs to the NAF1 family.</text>
</comment>
<dbReference type="SUPFAM" id="SSF50447">
    <property type="entry name" value="Translation proteins"/>
    <property type="match status" value="1"/>
</dbReference>
<keyword evidence="2 7" id="KW-0690">Ribosome biogenesis</keyword>
<gene>
    <name evidence="9" type="ORF">BEWA_040190</name>
</gene>
<comment type="function">
    <text evidence="7">Required for ribosome biogenesis. Part of a complex which catalyzes pseudouridylation of rRNA. This involves the isomerization of uridine such that the ribose is subsequently attached to C5, instead of the normal N1. Pseudouridine ("psi") residues may serve to stabilize the conformation of rRNAs.</text>
</comment>